<evidence type="ECO:0000256" key="1">
    <source>
        <dbReference type="SAM" id="MobiDB-lite"/>
    </source>
</evidence>
<dbReference type="Proteomes" id="UP001152622">
    <property type="component" value="Chromosome 17"/>
</dbReference>
<proteinExistence type="predicted"/>
<feature type="region of interest" description="Disordered" evidence="1">
    <location>
        <begin position="1"/>
        <end position="21"/>
    </location>
</feature>
<reference evidence="2" key="1">
    <citation type="journal article" date="2023" name="Science">
        <title>Genome structures resolve the early diversification of teleost fishes.</title>
        <authorList>
            <person name="Parey E."/>
            <person name="Louis A."/>
            <person name="Montfort J."/>
            <person name="Bouchez O."/>
            <person name="Roques C."/>
            <person name="Iampietro C."/>
            <person name="Lluch J."/>
            <person name="Castinel A."/>
            <person name="Donnadieu C."/>
            <person name="Desvignes T."/>
            <person name="Floi Bucao C."/>
            <person name="Jouanno E."/>
            <person name="Wen M."/>
            <person name="Mejri S."/>
            <person name="Dirks R."/>
            <person name="Jansen H."/>
            <person name="Henkel C."/>
            <person name="Chen W.J."/>
            <person name="Zahm M."/>
            <person name="Cabau C."/>
            <person name="Klopp C."/>
            <person name="Thompson A.W."/>
            <person name="Robinson-Rechavi M."/>
            <person name="Braasch I."/>
            <person name="Lecointre G."/>
            <person name="Bobe J."/>
            <person name="Postlethwait J.H."/>
            <person name="Berthelot C."/>
            <person name="Roest Crollius H."/>
            <person name="Guiguen Y."/>
        </authorList>
    </citation>
    <scope>NUCLEOTIDE SEQUENCE</scope>
    <source>
        <strain evidence="2">WJC10195</strain>
    </source>
</reference>
<keyword evidence="3" id="KW-1185">Reference proteome</keyword>
<accession>A0A9Q1EHD9</accession>
<sequence>MHGGGLRQSGDAVGARNNSAPWGRLPHRLSALLIKCHSACAGTAGLFKASAAVRTGETASNTCTGGGSGRSFPGFSRAKLTAPSAPQLLAEGSAGPSAPQNNSQW</sequence>
<dbReference type="EMBL" id="JAINUF010000017">
    <property type="protein sequence ID" value="KAJ8338841.1"/>
    <property type="molecule type" value="Genomic_DNA"/>
</dbReference>
<organism evidence="2 3">
    <name type="scientific">Synaphobranchus kaupii</name>
    <name type="common">Kaup's arrowtooth eel</name>
    <dbReference type="NCBI Taxonomy" id="118154"/>
    <lineage>
        <taxon>Eukaryota</taxon>
        <taxon>Metazoa</taxon>
        <taxon>Chordata</taxon>
        <taxon>Craniata</taxon>
        <taxon>Vertebrata</taxon>
        <taxon>Euteleostomi</taxon>
        <taxon>Actinopterygii</taxon>
        <taxon>Neopterygii</taxon>
        <taxon>Teleostei</taxon>
        <taxon>Anguilliformes</taxon>
        <taxon>Synaphobranchidae</taxon>
        <taxon>Synaphobranchus</taxon>
    </lineage>
</organism>
<protein>
    <submittedName>
        <fullName evidence="2">Uncharacterized protein</fullName>
    </submittedName>
</protein>
<evidence type="ECO:0000313" key="3">
    <source>
        <dbReference type="Proteomes" id="UP001152622"/>
    </source>
</evidence>
<dbReference type="AlphaFoldDB" id="A0A9Q1EHD9"/>
<name>A0A9Q1EHD9_SYNKA</name>
<comment type="caution">
    <text evidence="2">The sequence shown here is derived from an EMBL/GenBank/DDBJ whole genome shotgun (WGS) entry which is preliminary data.</text>
</comment>
<evidence type="ECO:0000313" key="2">
    <source>
        <dbReference type="EMBL" id="KAJ8338841.1"/>
    </source>
</evidence>
<gene>
    <name evidence="2" type="ORF">SKAU_G00356270</name>
</gene>
<feature type="region of interest" description="Disordered" evidence="1">
    <location>
        <begin position="85"/>
        <end position="105"/>
    </location>
</feature>